<name>A0A9W4UQK0_9PLEO</name>
<reference evidence="1" key="1">
    <citation type="submission" date="2023-01" db="EMBL/GenBank/DDBJ databases">
        <authorList>
            <person name="Van Ghelder C."/>
            <person name="Rancurel C."/>
        </authorList>
    </citation>
    <scope>NUCLEOTIDE SEQUENCE</scope>
    <source>
        <strain evidence="1">CNCM I-4278</strain>
    </source>
</reference>
<evidence type="ECO:0000313" key="2">
    <source>
        <dbReference type="Proteomes" id="UP001152607"/>
    </source>
</evidence>
<evidence type="ECO:0000313" key="1">
    <source>
        <dbReference type="EMBL" id="CAI6341153.1"/>
    </source>
</evidence>
<dbReference type="EMBL" id="CAOQHR010000011">
    <property type="protein sequence ID" value="CAI6341153.1"/>
    <property type="molecule type" value="Genomic_DNA"/>
</dbReference>
<gene>
    <name evidence="1" type="ORF">PDIGIT_LOCUS14346</name>
</gene>
<sequence length="54" mass="6104">MYHRRLGQVHSYPSTPIKCTNTLTHSHAHTIQPPITCVWSESPSDVVLSTCRKT</sequence>
<dbReference type="AlphaFoldDB" id="A0A9W4UQK0"/>
<dbReference type="Proteomes" id="UP001152607">
    <property type="component" value="Unassembled WGS sequence"/>
</dbReference>
<comment type="caution">
    <text evidence="1">The sequence shown here is derived from an EMBL/GenBank/DDBJ whole genome shotgun (WGS) entry which is preliminary data.</text>
</comment>
<organism evidence="1 2">
    <name type="scientific">Periconia digitata</name>
    <dbReference type="NCBI Taxonomy" id="1303443"/>
    <lineage>
        <taxon>Eukaryota</taxon>
        <taxon>Fungi</taxon>
        <taxon>Dikarya</taxon>
        <taxon>Ascomycota</taxon>
        <taxon>Pezizomycotina</taxon>
        <taxon>Dothideomycetes</taxon>
        <taxon>Pleosporomycetidae</taxon>
        <taxon>Pleosporales</taxon>
        <taxon>Massarineae</taxon>
        <taxon>Periconiaceae</taxon>
        <taxon>Periconia</taxon>
    </lineage>
</organism>
<accession>A0A9W4UQK0</accession>
<protein>
    <submittedName>
        <fullName evidence="1">Uncharacterized protein</fullName>
    </submittedName>
</protein>
<keyword evidence="2" id="KW-1185">Reference proteome</keyword>
<proteinExistence type="predicted"/>